<feature type="signal peptide" evidence="1">
    <location>
        <begin position="1"/>
        <end position="21"/>
    </location>
</feature>
<dbReference type="EMBL" id="BSOG01000001">
    <property type="protein sequence ID" value="GLR11789.1"/>
    <property type="molecule type" value="Genomic_DNA"/>
</dbReference>
<protein>
    <submittedName>
        <fullName evidence="2">Uncharacterized protein</fullName>
    </submittedName>
</protein>
<evidence type="ECO:0000313" key="2">
    <source>
        <dbReference type="EMBL" id="GLR11789.1"/>
    </source>
</evidence>
<evidence type="ECO:0000313" key="3">
    <source>
        <dbReference type="Proteomes" id="UP001156706"/>
    </source>
</evidence>
<name>A0ABQ5YFT4_9NEIS</name>
<sequence>MKKSILLASLLATFFAINASAAVTSPCTGTATGGKTTIAGGALGTDFIIRDFSLACSKNVFLSYNWNATSAWVAAGSGKGATIFGGTTEGGGGANCLNKTAGLKPDASNVSAALTNAETATFCK</sequence>
<organism evidence="2 3">
    <name type="scientific">Chitinimonas prasina</name>
    <dbReference type="NCBI Taxonomy" id="1434937"/>
    <lineage>
        <taxon>Bacteria</taxon>
        <taxon>Pseudomonadati</taxon>
        <taxon>Pseudomonadota</taxon>
        <taxon>Betaproteobacteria</taxon>
        <taxon>Neisseriales</taxon>
        <taxon>Chitinibacteraceae</taxon>
        <taxon>Chitinimonas</taxon>
    </lineage>
</organism>
<reference evidence="3" key="1">
    <citation type="journal article" date="2019" name="Int. J. Syst. Evol. Microbiol.">
        <title>The Global Catalogue of Microorganisms (GCM) 10K type strain sequencing project: providing services to taxonomists for standard genome sequencing and annotation.</title>
        <authorList>
            <consortium name="The Broad Institute Genomics Platform"/>
            <consortium name="The Broad Institute Genome Sequencing Center for Infectious Disease"/>
            <person name="Wu L."/>
            <person name="Ma J."/>
        </authorList>
    </citation>
    <scope>NUCLEOTIDE SEQUENCE [LARGE SCALE GENOMIC DNA]</scope>
    <source>
        <strain evidence="3">NBRC 110044</strain>
    </source>
</reference>
<evidence type="ECO:0000256" key="1">
    <source>
        <dbReference type="SAM" id="SignalP"/>
    </source>
</evidence>
<dbReference type="Proteomes" id="UP001156706">
    <property type="component" value="Unassembled WGS sequence"/>
</dbReference>
<accession>A0ABQ5YFT4</accession>
<dbReference type="RefSeq" id="WP_284194931.1">
    <property type="nucleotide sequence ID" value="NZ_BSOG01000001.1"/>
</dbReference>
<comment type="caution">
    <text evidence="2">The sequence shown here is derived from an EMBL/GenBank/DDBJ whole genome shotgun (WGS) entry which is preliminary data.</text>
</comment>
<gene>
    <name evidence="2" type="ORF">GCM10007907_05790</name>
</gene>
<keyword evidence="1" id="KW-0732">Signal</keyword>
<proteinExistence type="predicted"/>
<feature type="chain" id="PRO_5045395349" evidence="1">
    <location>
        <begin position="22"/>
        <end position="124"/>
    </location>
</feature>
<keyword evidence="3" id="KW-1185">Reference proteome</keyword>